<dbReference type="EMBL" id="CAJVPY010004137">
    <property type="protein sequence ID" value="CAG8611151.1"/>
    <property type="molecule type" value="Genomic_DNA"/>
</dbReference>
<dbReference type="Proteomes" id="UP000789405">
    <property type="component" value="Unassembled WGS sequence"/>
</dbReference>
<evidence type="ECO:0000313" key="1">
    <source>
        <dbReference type="EMBL" id="CAG8611151.1"/>
    </source>
</evidence>
<name>A0A9N9CR34_9GLOM</name>
<proteinExistence type="predicted"/>
<reference evidence="1" key="1">
    <citation type="submission" date="2021-06" db="EMBL/GenBank/DDBJ databases">
        <authorList>
            <person name="Kallberg Y."/>
            <person name="Tangrot J."/>
            <person name="Rosling A."/>
        </authorList>
    </citation>
    <scope>NUCLEOTIDE SEQUENCE</scope>
    <source>
        <strain evidence="1">MA453B</strain>
    </source>
</reference>
<sequence length="66" mass="7046">MDEAGVLKGIRRPILFLMQREGLNGNMQLTSKSVGGLSPPERDAAYSVRVAGRTALLVGGRLNFGC</sequence>
<gene>
    <name evidence="1" type="ORF">DERYTH_LOCUS8145</name>
</gene>
<organism evidence="1 2">
    <name type="scientific">Dentiscutata erythropus</name>
    <dbReference type="NCBI Taxonomy" id="1348616"/>
    <lineage>
        <taxon>Eukaryota</taxon>
        <taxon>Fungi</taxon>
        <taxon>Fungi incertae sedis</taxon>
        <taxon>Mucoromycota</taxon>
        <taxon>Glomeromycotina</taxon>
        <taxon>Glomeromycetes</taxon>
        <taxon>Diversisporales</taxon>
        <taxon>Gigasporaceae</taxon>
        <taxon>Dentiscutata</taxon>
    </lineage>
</organism>
<keyword evidence="2" id="KW-1185">Reference proteome</keyword>
<dbReference type="AlphaFoldDB" id="A0A9N9CR34"/>
<protein>
    <submittedName>
        <fullName evidence="1">5964_t:CDS:1</fullName>
    </submittedName>
</protein>
<evidence type="ECO:0000313" key="2">
    <source>
        <dbReference type="Proteomes" id="UP000789405"/>
    </source>
</evidence>
<accession>A0A9N9CR34</accession>
<comment type="caution">
    <text evidence="1">The sequence shown here is derived from an EMBL/GenBank/DDBJ whole genome shotgun (WGS) entry which is preliminary data.</text>
</comment>